<comment type="similarity">
    <text evidence="5">Belongs to the ABC transporter superfamily. Drug exporter-1 (DrugE1) (TC 3.A.1.105) family.</text>
</comment>
<feature type="domain" description="ABC transporter" evidence="6">
    <location>
        <begin position="4"/>
        <end position="236"/>
    </location>
</feature>
<dbReference type="AlphaFoldDB" id="A0A7C2UQA1"/>
<dbReference type="SMART" id="SM00382">
    <property type="entry name" value="AAA"/>
    <property type="match status" value="1"/>
</dbReference>
<keyword evidence="4 7" id="KW-0067">ATP-binding</keyword>
<dbReference type="EMBL" id="DSFE01000019">
    <property type="protein sequence ID" value="HEU97365.1"/>
    <property type="molecule type" value="Genomic_DNA"/>
</dbReference>
<dbReference type="InterPro" id="IPR003593">
    <property type="entry name" value="AAA+_ATPase"/>
</dbReference>
<evidence type="ECO:0000313" key="7">
    <source>
        <dbReference type="EMBL" id="HEU97365.1"/>
    </source>
</evidence>
<dbReference type="Gene3D" id="3.40.50.300">
    <property type="entry name" value="P-loop containing nucleotide triphosphate hydrolases"/>
    <property type="match status" value="1"/>
</dbReference>
<dbReference type="GO" id="GO:1900753">
    <property type="term" value="P:doxorubicin transport"/>
    <property type="evidence" value="ECO:0007669"/>
    <property type="project" value="InterPro"/>
</dbReference>
<evidence type="ECO:0000259" key="6">
    <source>
        <dbReference type="PROSITE" id="PS50893"/>
    </source>
</evidence>
<reference evidence="7" key="1">
    <citation type="journal article" date="2020" name="mSystems">
        <title>Genome- and Community-Level Interaction Insights into Carbon Utilization and Element Cycling Functions of Hydrothermarchaeota in Hydrothermal Sediment.</title>
        <authorList>
            <person name="Zhou Z."/>
            <person name="Liu Y."/>
            <person name="Xu W."/>
            <person name="Pan J."/>
            <person name="Luo Z.H."/>
            <person name="Li M."/>
        </authorList>
    </citation>
    <scope>NUCLEOTIDE SEQUENCE [LARGE SCALE GENOMIC DNA]</scope>
    <source>
        <strain evidence="7">SpSt-1259</strain>
    </source>
</reference>
<dbReference type="NCBIfam" id="TIGR01188">
    <property type="entry name" value="drrA"/>
    <property type="match status" value="1"/>
</dbReference>
<dbReference type="Pfam" id="PF13732">
    <property type="entry name" value="DrrA1-3_C"/>
    <property type="match status" value="1"/>
</dbReference>
<evidence type="ECO:0000256" key="3">
    <source>
        <dbReference type="ARBA" id="ARBA00022741"/>
    </source>
</evidence>
<evidence type="ECO:0000256" key="2">
    <source>
        <dbReference type="ARBA" id="ARBA00022448"/>
    </source>
</evidence>
<dbReference type="GO" id="GO:0016887">
    <property type="term" value="F:ATP hydrolysis activity"/>
    <property type="evidence" value="ECO:0007669"/>
    <property type="project" value="InterPro"/>
</dbReference>
<dbReference type="Proteomes" id="UP000885664">
    <property type="component" value="Unassembled WGS sequence"/>
</dbReference>
<dbReference type="InterPro" id="IPR027417">
    <property type="entry name" value="P-loop_NTPase"/>
</dbReference>
<organism evidence="7">
    <name type="scientific">Fervidicoccus fontis</name>
    <dbReference type="NCBI Taxonomy" id="683846"/>
    <lineage>
        <taxon>Archaea</taxon>
        <taxon>Thermoproteota</taxon>
        <taxon>Thermoprotei</taxon>
        <taxon>Fervidicoccales</taxon>
        <taxon>Fervidicoccaceae</taxon>
        <taxon>Fervidicoccus</taxon>
    </lineage>
</organism>
<accession>A0A7C2UQA1</accession>
<dbReference type="Pfam" id="PF00005">
    <property type="entry name" value="ABC_tran"/>
    <property type="match status" value="1"/>
</dbReference>
<dbReference type="InterPro" id="IPR003439">
    <property type="entry name" value="ABC_transporter-like_ATP-bd"/>
</dbReference>
<dbReference type="InterPro" id="IPR005894">
    <property type="entry name" value="DrrA"/>
</dbReference>
<keyword evidence="3" id="KW-0547">Nucleotide-binding</keyword>
<dbReference type="SUPFAM" id="SSF52540">
    <property type="entry name" value="P-loop containing nucleoside triphosphate hydrolases"/>
    <property type="match status" value="1"/>
</dbReference>
<dbReference type="PANTHER" id="PTHR43582">
    <property type="entry name" value="LINEARMYCIN RESISTANCE ATP-BINDING PROTEIN LNRL"/>
    <property type="match status" value="1"/>
</dbReference>
<name>A0A7C2UQA1_9CREN</name>
<evidence type="ECO:0000256" key="5">
    <source>
        <dbReference type="ARBA" id="ARBA00049985"/>
    </source>
</evidence>
<protein>
    <submittedName>
        <fullName evidence="7">ATP-binding cassette domain-containing protein</fullName>
    </submittedName>
</protein>
<keyword evidence="2" id="KW-0813">Transport</keyword>
<comment type="caution">
    <text evidence="7">The sequence shown here is derived from an EMBL/GenBank/DDBJ whole genome shotgun (WGS) entry which is preliminary data.</text>
</comment>
<sequence>MDDVVVEDLWKIYPGNIQAVRGISFSVHHGEVFSLLGPNGAGKTTTISILTTLIKPTKGKALVGGHDVLMEAKKVREIIGLVPQDIVVDDDLTGWDNLMVQAALYHLPKDIARKRAEELIDFMDLREFAKKKAENYSGGMRRRLELAAALLHRPKILFLDEPTLGLDVQVRTAVWEYINRIRKEEDMTIIMTTHYMDEADKLSDRVAIIDYGEIKAIGSPKELKDSLGGDIIEIEVDNVPEKGIESLISNGSIIKEVKMRGNIIRIKTSEGEKVLPSIVLELSRKGITMKSVNLIKPSLDEVFLEYTGKRIRDAEVSKEEAFRERAIMRRRAR</sequence>
<dbReference type="InterPro" id="IPR025302">
    <property type="entry name" value="DrrA1/2-like_C"/>
</dbReference>
<evidence type="ECO:0000256" key="4">
    <source>
        <dbReference type="ARBA" id="ARBA00022840"/>
    </source>
</evidence>
<comment type="subcellular location">
    <subcellularLocation>
        <location evidence="1">Cell membrane</location>
        <topology evidence="1">Peripheral membrane protein</topology>
        <orientation evidence="1">Cytoplasmic side</orientation>
    </subcellularLocation>
</comment>
<dbReference type="GO" id="GO:0043215">
    <property type="term" value="P:daunorubicin transport"/>
    <property type="evidence" value="ECO:0007669"/>
    <property type="project" value="InterPro"/>
</dbReference>
<dbReference type="GO" id="GO:0005886">
    <property type="term" value="C:plasma membrane"/>
    <property type="evidence" value="ECO:0007669"/>
    <property type="project" value="UniProtKB-SubCell"/>
</dbReference>
<dbReference type="PROSITE" id="PS00211">
    <property type="entry name" value="ABC_TRANSPORTER_1"/>
    <property type="match status" value="1"/>
</dbReference>
<evidence type="ECO:0000256" key="1">
    <source>
        <dbReference type="ARBA" id="ARBA00004413"/>
    </source>
</evidence>
<gene>
    <name evidence="7" type="ORF">ENO36_00715</name>
</gene>
<dbReference type="InterPro" id="IPR017871">
    <property type="entry name" value="ABC_transporter-like_CS"/>
</dbReference>
<dbReference type="PANTHER" id="PTHR43582:SF2">
    <property type="entry name" value="LINEARMYCIN RESISTANCE ATP-BINDING PROTEIN LNRL"/>
    <property type="match status" value="1"/>
</dbReference>
<dbReference type="PROSITE" id="PS50893">
    <property type="entry name" value="ABC_TRANSPORTER_2"/>
    <property type="match status" value="1"/>
</dbReference>
<dbReference type="GO" id="GO:0005524">
    <property type="term" value="F:ATP binding"/>
    <property type="evidence" value="ECO:0007669"/>
    <property type="project" value="UniProtKB-KW"/>
</dbReference>
<proteinExistence type="inferred from homology"/>